<dbReference type="AlphaFoldDB" id="A0A4D6KNP8"/>
<name>A0A4D6KNP8_9EURY</name>
<dbReference type="InterPro" id="IPR055927">
    <property type="entry name" value="DUF7504"/>
</dbReference>
<dbReference type="Pfam" id="PF24336">
    <property type="entry name" value="DUF7504"/>
    <property type="match status" value="1"/>
</dbReference>
<evidence type="ECO:0000313" key="3">
    <source>
        <dbReference type="EMBL" id="QCD66546.1"/>
    </source>
</evidence>
<accession>A0A4D6KNP8</accession>
<proteinExistence type="predicted"/>
<dbReference type="OMA" id="DDQTMNT"/>
<evidence type="ECO:0000256" key="2">
    <source>
        <dbReference type="ARBA" id="ARBA00022840"/>
    </source>
</evidence>
<dbReference type="KEGG" id="halz:E5139_13150"/>
<organism evidence="3 4">
    <name type="scientific">Halomicrobium mukohataei</name>
    <dbReference type="NCBI Taxonomy" id="57705"/>
    <lineage>
        <taxon>Archaea</taxon>
        <taxon>Methanobacteriati</taxon>
        <taxon>Methanobacteriota</taxon>
        <taxon>Stenosarchaea group</taxon>
        <taxon>Halobacteria</taxon>
        <taxon>Halobacteriales</taxon>
        <taxon>Haloarculaceae</taxon>
        <taxon>Halomicrobium</taxon>
    </lineage>
</organism>
<protein>
    <submittedName>
        <fullName evidence="3">Recombinase RecA</fullName>
    </submittedName>
</protein>
<reference evidence="3 4" key="1">
    <citation type="submission" date="2019-04" db="EMBL/GenBank/DDBJ databases">
        <title>Complete genome sequence of Arthrobacter sp. ZXY-2 associated with effective atrazine degradation and salt adaptation.</title>
        <authorList>
            <person name="Zhao X."/>
        </authorList>
    </citation>
    <scope>NUCLEOTIDE SEQUENCE [LARGE SCALE GENOMIC DNA]</scope>
    <source>
        <strain evidence="4">ZP60</strain>
    </source>
</reference>
<gene>
    <name evidence="3" type="ORF">E5139_13150</name>
</gene>
<evidence type="ECO:0000313" key="4">
    <source>
        <dbReference type="Proteomes" id="UP000297053"/>
    </source>
</evidence>
<dbReference type="GO" id="GO:0005524">
    <property type="term" value="F:ATP binding"/>
    <property type="evidence" value="ECO:0007669"/>
    <property type="project" value="UniProtKB-KW"/>
</dbReference>
<dbReference type="EMBL" id="CP039375">
    <property type="protein sequence ID" value="QCD66546.1"/>
    <property type="molecule type" value="Genomic_DNA"/>
</dbReference>
<evidence type="ECO:0000256" key="1">
    <source>
        <dbReference type="ARBA" id="ARBA00022741"/>
    </source>
</evidence>
<dbReference type="SUPFAM" id="SSF52540">
    <property type="entry name" value="P-loop containing nucleoside triphosphate hydrolases"/>
    <property type="match status" value="1"/>
</dbReference>
<dbReference type="Proteomes" id="UP000297053">
    <property type="component" value="Chromosome"/>
</dbReference>
<keyword evidence="2" id="KW-0067">ATP-binding</keyword>
<reference evidence="3 4" key="2">
    <citation type="submission" date="2019-04" db="EMBL/GenBank/DDBJ databases">
        <authorList>
            <person name="Yang S."/>
            <person name="Wei W."/>
        </authorList>
    </citation>
    <scope>NUCLEOTIDE SEQUENCE [LARGE SCALE GENOMIC DNA]</scope>
    <source>
        <strain evidence="4">ZP60</strain>
    </source>
</reference>
<dbReference type="InterPro" id="IPR027417">
    <property type="entry name" value="P-loop_NTPase"/>
</dbReference>
<sequence>MGYRICARLASVAHGRLPMYDLGEQLDGRMVAPGTNILVKGPPLTGKRRLARQILAHGLDADQGAIVITTRDSARRVARQFGFDDEDEARAIGIVDCVTEHVGRSTTDTLTVKYATSPVDMTGIGLGFSNFIEYFYGDLGRERNRVMVDSLSTLLMYATLQTVFEFMHAITSRVDDVDAVGLHVIESTAHDEQTLHTIEQLFDGTVELDESGIVAVDLPTEAESANP</sequence>
<keyword evidence="1" id="KW-0547">Nucleotide-binding</keyword>
<dbReference type="Gene3D" id="3.40.50.300">
    <property type="entry name" value="P-loop containing nucleotide triphosphate hydrolases"/>
    <property type="match status" value="1"/>
</dbReference>
<dbReference type="PANTHER" id="PTHR43637">
    <property type="entry name" value="UPF0273 PROTEIN TM_0370"/>
    <property type="match status" value="1"/>
</dbReference>